<dbReference type="FunFam" id="3.40.50.10950:FF:000002">
    <property type="entry name" value="NADP-dependent malic enzyme"/>
    <property type="match status" value="1"/>
</dbReference>
<dbReference type="PANTHER" id="PTHR43356:SF3">
    <property type="entry name" value="PHOSPHATE ACETYLTRANSFERASE"/>
    <property type="match status" value="1"/>
</dbReference>
<dbReference type="SUPFAM" id="SSF53659">
    <property type="entry name" value="Isocitrate/Isopropylmalate dehydrogenase-like"/>
    <property type="match status" value="1"/>
</dbReference>
<dbReference type="PANTHER" id="PTHR43356">
    <property type="entry name" value="PHOSPHATE ACETYLTRANSFERASE"/>
    <property type="match status" value="1"/>
</dbReference>
<proteinExistence type="inferred from homology"/>
<comment type="similarity">
    <text evidence="2">In the C-terminal section; belongs to the phosphate acetyltransferase and butyryltransferase family.</text>
</comment>
<evidence type="ECO:0000313" key="6">
    <source>
        <dbReference type="EMBL" id="CNU70496.1"/>
    </source>
</evidence>
<evidence type="ECO:0000256" key="3">
    <source>
        <dbReference type="ARBA" id="ARBA00022679"/>
    </source>
</evidence>
<organism evidence="6 7">
    <name type="scientific">Salmonella enterica subsp. enterica serovar Bovismorbificans</name>
    <dbReference type="NCBI Taxonomy" id="58097"/>
    <lineage>
        <taxon>Bacteria</taxon>
        <taxon>Pseudomonadati</taxon>
        <taxon>Pseudomonadota</taxon>
        <taxon>Gammaproteobacteria</taxon>
        <taxon>Enterobacterales</taxon>
        <taxon>Enterobacteriaceae</taxon>
        <taxon>Salmonella</taxon>
    </lineage>
</organism>
<accession>A0A655DKI2</accession>
<dbReference type="SUPFAM" id="SSF51735">
    <property type="entry name" value="NAD(P)-binding Rossmann-fold domains"/>
    <property type="match status" value="1"/>
</dbReference>
<gene>
    <name evidence="6" type="primary">maeB</name>
    <name evidence="6" type="ORF">ERS008198_03377</name>
</gene>
<dbReference type="InterPro" id="IPR042113">
    <property type="entry name" value="P_AcTrfase_dom1"/>
</dbReference>
<feature type="domain" description="Phosphate acetyl/butaryl transferase" evidence="5">
    <location>
        <begin position="68"/>
        <end position="389"/>
    </location>
</feature>
<dbReference type="Gene3D" id="3.40.50.10950">
    <property type="match status" value="1"/>
</dbReference>
<dbReference type="Proteomes" id="UP000041314">
    <property type="component" value="Unassembled WGS sequence"/>
</dbReference>
<keyword evidence="3" id="KW-0808">Transferase</keyword>
<dbReference type="InterPro" id="IPR002505">
    <property type="entry name" value="PTA_PTB"/>
</dbReference>
<dbReference type="FunFam" id="3.40.50.10750:FF:000002">
    <property type="entry name" value="NADP-dependent malic enzyme"/>
    <property type="match status" value="1"/>
</dbReference>
<dbReference type="AlphaFoldDB" id="A0A655DKI2"/>
<evidence type="ECO:0000313" key="7">
    <source>
        <dbReference type="Proteomes" id="UP000041314"/>
    </source>
</evidence>
<dbReference type="InterPro" id="IPR050500">
    <property type="entry name" value="Phos_Acetyltrans/Butyryltrans"/>
</dbReference>
<dbReference type="EMBL" id="CQPA01000031">
    <property type="protein sequence ID" value="CNU70496.1"/>
    <property type="molecule type" value="Genomic_DNA"/>
</dbReference>
<name>A0A655DKI2_SALET</name>
<reference evidence="6 7" key="1">
    <citation type="submission" date="2015-03" db="EMBL/GenBank/DDBJ databases">
        <authorList>
            <consortium name="Pathogen Informatics"/>
        </authorList>
    </citation>
    <scope>NUCLEOTIDE SEQUENCE [LARGE SCALE GENOMIC DNA]</scope>
    <source>
        <strain evidence="6 7">A1104</strain>
    </source>
</reference>
<keyword evidence="4" id="KW-0012">Acyltransferase</keyword>
<dbReference type="InterPro" id="IPR036291">
    <property type="entry name" value="NAD(P)-bd_dom_sf"/>
</dbReference>
<evidence type="ECO:0000256" key="2">
    <source>
        <dbReference type="ARBA" id="ARBA00008756"/>
    </source>
</evidence>
<dbReference type="GO" id="GO:0004473">
    <property type="term" value="F:malate dehydrogenase (decarboxylating) (NADP+) activity"/>
    <property type="evidence" value="ECO:0007669"/>
    <property type="project" value="UniProtKB-EC"/>
</dbReference>
<protein>
    <submittedName>
        <fullName evidence="6">NADP-dependent malate dehydrogenase</fullName>
        <ecNumber evidence="6">1.1.1.40</ecNumber>
    </submittedName>
</protein>
<keyword evidence="6" id="KW-0560">Oxidoreductase</keyword>
<evidence type="ECO:0000259" key="5">
    <source>
        <dbReference type="Pfam" id="PF01515"/>
    </source>
</evidence>
<dbReference type="InterPro" id="IPR042112">
    <property type="entry name" value="P_AcTrfase_dom2"/>
</dbReference>
<comment type="similarity">
    <text evidence="1">In the N-terminal section; belongs to the malic enzymes family.</text>
</comment>
<dbReference type="Gene3D" id="3.40.50.720">
    <property type="entry name" value="NAD(P)-binding Rossmann-like Domain"/>
    <property type="match status" value="1"/>
</dbReference>
<sequence>MASAYGDQDLSFGPEYIIPKPFDPRLIVKIAPAVAKAAMDSGVATRPIADFDAYIDKLTEFVYKTNLFMKPIFSQARKDPKRVVLPEGEEARVLHATQELITLGLAKPILIGRPSVIEMRIQKLGLQIKAGVDFEIVNNESDPRFKEYWSEYYQIMKRRGVTQEQAQRAMIGNHTAIGAIMVQRGEADAMICGTIGDYHEHFSVVKAVFGYRDGVHTAGAMNALLLPSGNTFIADTYVNEDPTPEQLAEIAVMAAETVRRFGIEPKVALLSHSNFGSSNSLSASKMRETLERVRERAPDLMIDGEMHGDAALVESIRNDRMPDSPLKGAANILVMPNMEAARISYNLLRVSSSEGVTVGPVLMGVSKPVHVLTPIASVRRIVNMVALAVVEAQTTPL</sequence>
<evidence type="ECO:0000256" key="4">
    <source>
        <dbReference type="ARBA" id="ARBA00023315"/>
    </source>
</evidence>
<dbReference type="GO" id="GO:0016746">
    <property type="term" value="F:acyltransferase activity"/>
    <property type="evidence" value="ECO:0007669"/>
    <property type="project" value="UniProtKB-KW"/>
</dbReference>
<dbReference type="Pfam" id="PF01515">
    <property type="entry name" value="PTA_PTB"/>
    <property type="match status" value="1"/>
</dbReference>
<dbReference type="Gene3D" id="3.40.50.10750">
    <property type="entry name" value="Isocitrate/Isopropylmalate dehydrogenase-like"/>
    <property type="match status" value="1"/>
</dbReference>
<dbReference type="EC" id="1.1.1.40" evidence="6"/>
<evidence type="ECO:0000256" key="1">
    <source>
        <dbReference type="ARBA" id="ARBA00007686"/>
    </source>
</evidence>